<feature type="compositionally biased region" description="Polar residues" evidence="1">
    <location>
        <begin position="1"/>
        <end position="17"/>
    </location>
</feature>
<organism evidence="3 4">
    <name type="scientific">Petrolisthes cinctipes</name>
    <name type="common">Flat porcelain crab</name>
    <dbReference type="NCBI Taxonomy" id="88211"/>
    <lineage>
        <taxon>Eukaryota</taxon>
        <taxon>Metazoa</taxon>
        <taxon>Ecdysozoa</taxon>
        <taxon>Arthropoda</taxon>
        <taxon>Crustacea</taxon>
        <taxon>Multicrustacea</taxon>
        <taxon>Malacostraca</taxon>
        <taxon>Eumalacostraca</taxon>
        <taxon>Eucarida</taxon>
        <taxon>Decapoda</taxon>
        <taxon>Pleocyemata</taxon>
        <taxon>Anomura</taxon>
        <taxon>Galatheoidea</taxon>
        <taxon>Porcellanidae</taxon>
        <taxon>Petrolisthes</taxon>
    </lineage>
</organism>
<reference evidence="3" key="1">
    <citation type="submission" date="2023-10" db="EMBL/GenBank/DDBJ databases">
        <title>Genome assemblies of two species of porcelain crab, Petrolisthes cinctipes and Petrolisthes manimaculis (Anomura: Porcellanidae).</title>
        <authorList>
            <person name="Angst P."/>
        </authorList>
    </citation>
    <scope>NUCLEOTIDE SEQUENCE</scope>
    <source>
        <strain evidence="3">PB745_01</strain>
        <tissue evidence="3">Gill</tissue>
    </source>
</reference>
<feature type="compositionally biased region" description="Polar residues" evidence="1">
    <location>
        <begin position="38"/>
        <end position="53"/>
    </location>
</feature>
<dbReference type="EMBL" id="JAWQEG010003843">
    <property type="protein sequence ID" value="KAK3864214.1"/>
    <property type="molecule type" value="Genomic_DNA"/>
</dbReference>
<evidence type="ECO:0000313" key="3">
    <source>
        <dbReference type="EMBL" id="KAK3864214.1"/>
    </source>
</evidence>
<keyword evidence="2" id="KW-0472">Membrane</keyword>
<comment type="caution">
    <text evidence="3">The sequence shown here is derived from an EMBL/GenBank/DDBJ whole genome shotgun (WGS) entry which is preliminary data.</text>
</comment>
<keyword evidence="2" id="KW-0812">Transmembrane</keyword>
<accession>A0AAE1EZJ9</accession>
<dbReference type="AlphaFoldDB" id="A0AAE1EZJ9"/>
<feature type="region of interest" description="Disordered" evidence="1">
    <location>
        <begin position="1"/>
        <end position="54"/>
    </location>
</feature>
<evidence type="ECO:0000313" key="4">
    <source>
        <dbReference type="Proteomes" id="UP001286313"/>
    </source>
</evidence>
<feature type="transmembrane region" description="Helical" evidence="2">
    <location>
        <begin position="68"/>
        <end position="87"/>
    </location>
</feature>
<evidence type="ECO:0000256" key="2">
    <source>
        <dbReference type="SAM" id="Phobius"/>
    </source>
</evidence>
<proteinExistence type="predicted"/>
<keyword evidence="2" id="KW-1133">Transmembrane helix</keyword>
<protein>
    <submittedName>
        <fullName evidence="3">Uncharacterized protein</fullName>
    </submittedName>
</protein>
<sequence>MAQQQHENENNTAITSQQKHENENNTAITSQQKHENENNTAITSQQEQHNGITRTRVLQHDGGLSGKYGWWAQIRGIIIALSCWLLWWMMRRYYKGGEVDAATATVPATAL</sequence>
<evidence type="ECO:0000256" key="1">
    <source>
        <dbReference type="SAM" id="MobiDB-lite"/>
    </source>
</evidence>
<name>A0AAE1EZJ9_PETCI</name>
<keyword evidence="4" id="KW-1185">Reference proteome</keyword>
<dbReference type="Proteomes" id="UP001286313">
    <property type="component" value="Unassembled WGS sequence"/>
</dbReference>
<gene>
    <name evidence="3" type="ORF">Pcinc_030087</name>
</gene>